<evidence type="ECO:0000313" key="2">
    <source>
        <dbReference type="EMBL" id="KAF2691492.1"/>
    </source>
</evidence>
<dbReference type="GO" id="GO:0051539">
    <property type="term" value="F:4 iron, 4 sulfur cluster binding"/>
    <property type="evidence" value="ECO:0007669"/>
    <property type="project" value="UniProtKB-KW"/>
</dbReference>
<evidence type="ECO:0000256" key="1">
    <source>
        <dbReference type="ARBA" id="ARBA00022485"/>
    </source>
</evidence>
<dbReference type="InterPro" id="IPR058240">
    <property type="entry name" value="rSAM_sf"/>
</dbReference>
<dbReference type="PANTHER" id="PTHR30538:SF0">
    <property type="entry name" value="L-LYSINE 2,3-AMINOMUTASE AQ_1632-RELATED"/>
    <property type="match status" value="1"/>
</dbReference>
<keyword evidence="1" id="KW-0479">Metal-binding</keyword>
<proteinExistence type="predicted"/>
<evidence type="ECO:0000313" key="3">
    <source>
        <dbReference type="Proteomes" id="UP000799291"/>
    </source>
</evidence>
<reference evidence="2" key="1">
    <citation type="journal article" date="2020" name="Stud. Mycol.">
        <title>101 Dothideomycetes genomes: a test case for predicting lifestyles and emergence of pathogens.</title>
        <authorList>
            <person name="Haridas S."/>
            <person name="Albert R."/>
            <person name="Binder M."/>
            <person name="Bloem J."/>
            <person name="Labutti K."/>
            <person name="Salamov A."/>
            <person name="Andreopoulos B."/>
            <person name="Baker S."/>
            <person name="Barry K."/>
            <person name="Bills G."/>
            <person name="Bluhm B."/>
            <person name="Cannon C."/>
            <person name="Castanera R."/>
            <person name="Culley D."/>
            <person name="Daum C."/>
            <person name="Ezra D."/>
            <person name="Gonzalez J."/>
            <person name="Henrissat B."/>
            <person name="Kuo A."/>
            <person name="Liang C."/>
            <person name="Lipzen A."/>
            <person name="Lutzoni F."/>
            <person name="Magnuson J."/>
            <person name="Mondo S."/>
            <person name="Nolan M."/>
            <person name="Ohm R."/>
            <person name="Pangilinan J."/>
            <person name="Park H.-J."/>
            <person name="Ramirez L."/>
            <person name="Alfaro M."/>
            <person name="Sun H."/>
            <person name="Tritt A."/>
            <person name="Yoshinaga Y."/>
            <person name="Zwiers L.-H."/>
            <person name="Turgeon B."/>
            <person name="Goodwin S."/>
            <person name="Spatafora J."/>
            <person name="Crous P."/>
            <person name="Grigoriev I."/>
        </authorList>
    </citation>
    <scope>NUCLEOTIDE SEQUENCE</scope>
    <source>
        <strain evidence="2">CBS 122367</strain>
    </source>
</reference>
<dbReference type="Proteomes" id="UP000799291">
    <property type="component" value="Unassembled WGS sequence"/>
</dbReference>
<dbReference type="OrthoDB" id="5396721at2759"/>
<dbReference type="PANTHER" id="PTHR30538">
    <property type="entry name" value="LYSINE 2,3-AMINOMUTASE-RELATED"/>
    <property type="match status" value="1"/>
</dbReference>
<dbReference type="AlphaFoldDB" id="A0A6G1JLP9"/>
<keyword evidence="1" id="KW-0408">Iron</keyword>
<dbReference type="InterPro" id="IPR003739">
    <property type="entry name" value="Lys_aminomutase/Glu_NH3_mut"/>
</dbReference>
<keyword evidence="1" id="KW-0004">4Fe-4S</keyword>
<dbReference type="EMBL" id="MU005569">
    <property type="protein sequence ID" value="KAF2691492.1"/>
    <property type="molecule type" value="Genomic_DNA"/>
</dbReference>
<name>A0A6G1JLP9_9PLEO</name>
<dbReference type="Gene3D" id="3.20.20.70">
    <property type="entry name" value="Aldolase class I"/>
    <property type="match status" value="1"/>
</dbReference>
<feature type="non-terminal residue" evidence="2">
    <location>
        <position position="1"/>
    </location>
</feature>
<keyword evidence="1" id="KW-0411">Iron-sulfur</keyword>
<dbReference type="InterPro" id="IPR013785">
    <property type="entry name" value="Aldolase_TIM"/>
</dbReference>
<accession>A0A6G1JLP9</accession>
<dbReference type="SUPFAM" id="SSF102114">
    <property type="entry name" value="Radical SAM enzymes"/>
    <property type="match status" value="1"/>
</dbReference>
<sequence>LPPHFLSLIDWSDPLQDPVMRQYVPLASQTLPDHWLLTLEHSPAEGIIHKYPDRAVFNVTPVCPMDCRYFTPSYTVRTGPQALHKQRFLPVQKKWDAMLDYISRTPSLAEILICGDDAYPLSPDHLRDICGRLLEIPHIRRIQIASKGMAVCPSKLIDPKDEWANTLTDLARQGREMGKRVEFHTHFNHPQKITWITESAAQRLFKEGVIVRNQTVLLDGINKDGGLLRELIKQLASMNIEPCLVQGDMVRGIEDLHAPVHEIIGLEAIQGSTAGSMTP</sequence>
<keyword evidence="3" id="KW-1185">Reference proteome</keyword>
<protein>
    <submittedName>
        <fullName evidence="2">Uncharacterized protein</fullName>
    </submittedName>
</protein>
<organism evidence="2 3">
    <name type="scientific">Lentithecium fluviatile CBS 122367</name>
    <dbReference type="NCBI Taxonomy" id="1168545"/>
    <lineage>
        <taxon>Eukaryota</taxon>
        <taxon>Fungi</taxon>
        <taxon>Dikarya</taxon>
        <taxon>Ascomycota</taxon>
        <taxon>Pezizomycotina</taxon>
        <taxon>Dothideomycetes</taxon>
        <taxon>Pleosporomycetidae</taxon>
        <taxon>Pleosporales</taxon>
        <taxon>Massarineae</taxon>
        <taxon>Lentitheciaceae</taxon>
        <taxon>Lentithecium</taxon>
    </lineage>
</organism>
<gene>
    <name evidence="2" type="ORF">K458DRAFT_266239</name>
</gene>
<feature type="non-terminal residue" evidence="2">
    <location>
        <position position="279"/>
    </location>
</feature>